<reference evidence="3 4" key="1">
    <citation type="journal article" date="2020" name="Mol. Biol. Evol.">
        <title>Distinct Expression and Methylation Patterns for Genes with Different Fates following a Single Whole-Genome Duplication in Flowering Plants.</title>
        <authorList>
            <person name="Shi T."/>
            <person name="Rahmani R.S."/>
            <person name="Gugger P.F."/>
            <person name="Wang M."/>
            <person name="Li H."/>
            <person name="Zhang Y."/>
            <person name="Li Z."/>
            <person name="Wang Q."/>
            <person name="Van de Peer Y."/>
            <person name="Marchal K."/>
            <person name="Chen J."/>
        </authorList>
    </citation>
    <scope>NUCLEOTIDE SEQUENCE [LARGE SCALE GENOMIC DNA]</scope>
    <source>
        <tissue evidence="3">Leaf</tissue>
    </source>
</reference>
<evidence type="ECO:0000256" key="2">
    <source>
        <dbReference type="SAM" id="Phobius"/>
    </source>
</evidence>
<keyword evidence="2" id="KW-0472">Membrane</keyword>
<feature type="transmembrane region" description="Helical" evidence="2">
    <location>
        <begin position="110"/>
        <end position="130"/>
    </location>
</feature>
<dbReference type="AlphaFoldDB" id="A0A822XYW6"/>
<keyword evidence="4" id="KW-1185">Reference proteome</keyword>
<dbReference type="PANTHER" id="PTHR21527">
    <property type="entry name" value="NUCLEOPORIN NUP35"/>
    <property type="match status" value="1"/>
</dbReference>
<feature type="compositionally biased region" description="Polar residues" evidence="1">
    <location>
        <begin position="15"/>
        <end position="49"/>
    </location>
</feature>
<accession>A0A822XYW6</accession>
<dbReference type="EMBL" id="DUZY01000002">
    <property type="protein sequence ID" value="DAD26824.1"/>
    <property type="molecule type" value="Genomic_DNA"/>
</dbReference>
<dbReference type="PANTHER" id="PTHR21527:SF6">
    <property type="entry name" value="NUCLEOPORIN NUP35"/>
    <property type="match status" value="1"/>
</dbReference>
<protein>
    <submittedName>
        <fullName evidence="3">Uncharacterized protein</fullName>
    </submittedName>
</protein>
<evidence type="ECO:0000256" key="1">
    <source>
        <dbReference type="SAM" id="MobiDB-lite"/>
    </source>
</evidence>
<organism evidence="3 4">
    <name type="scientific">Nelumbo nucifera</name>
    <name type="common">Sacred lotus</name>
    <dbReference type="NCBI Taxonomy" id="4432"/>
    <lineage>
        <taxon>Eukaryota</taxon>
        <taxon>Viridiplantae</taxon>
        <taxon>Streptophyta</taxon>
        <taxon>Embryophyta</taxon>
        <taxon>Tracheophyta</taxon>
        <taxon>Spermatophyta</taxon>
        <taxon>Magnoliopsida</taxon>
        <taxon>Proteales</taxon>
        <taxon>Nelumbonaceae</taxon>
        <taxon>Nelumbo</taxon>
    </lineage>
</organism>
<name>A0A822XYW6_NELNU</name>
<feature type="region of interest" description="Disordered" evidence="1">
    <location>
        <begin position="1"/>
        <end position="89"/>
    </location>
</feature>
<sequence>MRTPLRDSRRDSISPLRSKSEASTSSALVGGQQVQQTPASSSWLSPTKSGSEHDEKGKGSPVEGVMQPGALITFPPPREVARPELQKSSLPAGNLDEEEWVTVYGYGSFYLFYLHYLAYPCYVFCIYSVLNLSDFD</sequence>
<keyword evidence="2" id="KW-1133">Transmembrane helix</keyword>
<gene>
    <name evidence="3" type="ORF">HUJ06_028292</name>
</gene>
<keyword evidence="2" id="KW-0812">Transmembrane</keyword>
<evidence type="ECO:0000313" key="4">
    <source>
        <dbReference type="Proteomes" id="UP000607653"/>
    </source>
</evidence>
<dbReference type="Proteomes" id="UP000607653">
    <property type="component" value="Unassembled WGS sequence"/>
</dbReference>
<evidence type="ECO:0000313" key="3">
    <source>
        <dbReference type="EMBL" id="DAD26824.1"/>
    </source>
</evidence>
<feature type="compositionally biased region" description="Basic and acidic residues" evidence="1">
    <location>
        <begin position="1"/>
        <end position="12"/>
    </location>
</feature>
<proteinExistence type="predicted"/>
<comment type="caution">
    <text evidence="3">The sequence shown here is derived from an EMBL/GenBank/DDBJ whole genome shotgun (WGS) entry which is preliminary data.</text>
</comment>